<evidence type="ECO:0008006" key="4">
    <source>
        <dbReference type="Google" id="ProtNLM"/>
    </source>
</evidence>
<protein>
    <recommendedName>
        <fullName evidence="4">BZIP domain-containing protein</fullName>
    </recommendedName>
</protein>
<keyword evidence="3" id="KW-1185">Reference proteome</keyword>
<feature type="region of interest" description="Disordered" evidence="1">
    <location>
        <begin position="1"/>
        <end position="32"/>
    </location>
</feature>
<dbReference type="EMBL" id="LHPF02000007">
    <property type="protein sequence ID" value="PSC73277.1"/>
    <property type="molecule type" value="Genomic_DNA"/>
</dbReference>
<feature type="compositionally biased region" description="Basic and acidic residues" evidence="1">
    <location>
        <begin position="9"/>
        <end position="19"/>
    </location>
</feature>
<evidence type="ECO:0000256" key="1">
    <source>
        <dbReference type="SAM" id="MobiDB-lite"/>
    </source>
</evidence>
<sequence length="505" mass="51561">MDAWRPGSRRAEYLEERHGAPSKGTAPDDVGKWCWNPRNASGTVVPAFHCAVRAAPAPQRHPAYRPAGVGPAPHAASASLRFPAQPAVTSRSLPSLHVGGSGELSGSVVLSVAGGDQLLLEASTSGALLPLGSSSTEQLASSISALAALPCHPPLATSGSSVHRPALASHAPSLRPEQVAAPAQAPPPMPPQAVYGAAAAAAAVAAAGVQGGAAAEGTQPTLADDIAWLRGLFSDDSDKDERLVLPQRQLQAAQPGLPPPVPPPLHSADSLFAQLAGQQGSRAAAPPAAAAPTLSEPSSLQAQLQSAVAQLWQEQQVQQQAAALSMAQQAGPPVPVAPLSLSAAGSEASVLLALCQPVTTAPPPHMPPGPQPAGWARGRTTVAAAPAATCAAPAGIAAAAPAVPHASKPAKRRRGERYSDAELAVLAREDPPRYRRILSTRKSVAAHRTRVREARAAAATAAPELGQESGSATLAERLRQLEEENRRMREQLLRQRRGAAPAAGP</sequence>
<name>A0A2P6VGS4_9CHLO</name>
<feature type="region of interest" description="Disordered" evidence="1">
    <location>
        <begin position="277"/>
        <end position="297"/>
    </location>
</feature>
<comment type="caution">
    <text evidence="2">The sequence shown here is derived from an EMBL/GenBank/DDBJ whole genome shotgun (WGS) entry which is preliminary data.</text>
</comment>
<proteinExistence type="predicted"/>
<gene>
    <name evidence="2" type="ORF">C2E20_3298</name>
</gene>
<feature type="compositionally biased region" description="Basic and acidic residues" evidence="1">
    <location>
        <begin position="476"/>
        <end position="493"/>
    </location>
</feature>
<evidence type="ECO:0000313" key="3">
    <source>
        <dbReference type="Proteomes" id="UP000239649"/>
    </source>
</evidence>
<organism evidence="2 3">
    <name type="scientific">Micractinium conductrix</name>
    <dbReference type="NCBI Taxonomy" id="554055"/>
    <lineage>
        <taxon>Eukaryota</taxon>
        <taxon>Viridiplantae</taxon>
        <taxon>Chlorophyta</taxon>
        <taxon>core chlorophytes</taxon>
        <taxon>Trebouxiophyceae</taxon>
        <taxon>Chlorellales</taxon>
        <taxon>Chlorellaceae</taxon>
        <taxon>Chlorella clade</taxon>
        <taxon>Micractinium</taxon>
    </lineage>
</organism>
<feature type="region of interest" description="Disordered" evidence="1">
    <location>
        <begin position="447"/>
        <end position="505"/>
    </location>
</feature>
<feature type="compositionally biased region" description="Low complexity" evidence="1">
    <location>
        <begin position="283"/>
        <end position="297"/>
    </location>
</feature>
<dbReference type="AlphaFoldDB" id="A0A2P6VGS4"/>
<accession>A0A2P6VGS4</accession>
<evidence type="ECO:0000313" key="2">
    <source>
        <dbReference type="EMBL" id="PSC73277.1"/>
    </source>
</evidence>
<reference evidence="2 3" key="1">
    <citation type="journal article" date="2018" name="Plant J.">
        <title>Genome sequences of Chlorella sorokiniana UTEX 1602 and Micractinium conductrix SAG 241.80: implications to maltose excretion by a green alga.</title>
        <authorList>
            <person name="Arriola M.B."/>
            <person name="Velmurugan N."/>
            <person name="Zhang Y."/>
            <person name="Plunkett M.H."/>
            <person name="Hondzo H."/>
            <person name="Barney B.M."/>
        </authorList>
    </citation>
    <scope>NUCLEOTIDE SEQUENCE [LARGE SCALE GENOMIC DNA]</scope>
    <source>
        <strain evidence="2 3">SAG 241.80</strain>
    </source>
</reference>
<dbReference type="Proteomes" id="UP000239649">
    <property type="component" value="Unassembled WGS sequence"/>
</dbReference>